<dbReference type="AlphaFoldDB" id="A0A7V5XH12"/>
<feature type="domain" description="4Fe-4S ferredoxin-type" evidence="6">
    <location>
        <begin position="38"/>
        <end position="67"/>
    </location>
</feature>
<protein>
    <submittedName>
        <fullName evidence="7">4Fe-4S dicluster domain-containing protein</fullName>
    </submittedName>
</protein>
<dbReference type="GO" id="GO:0016020">
    <property type="term" value="C:membrane"/>
    <property type="evidence" value="ECO:0007669"/>
    <property type="project" value="InterPro"/>
</dbReference>
<dbReference type="SUPFAM" id="SSF54862">
    <property type="entry name" value="4Fe-4S ferredoxins"/>
    <property type="match status" value="1"/>
</dbReference>
<evidence type="ECO:0000256" key="3">
    <source>
        <dbReference type="ARBA" id="ARBA00022737"/>
    </source>
</evidence>
<keyword evidence="3" id="KW-0677">Repeat</keyword>
<dbReference type="PROSITE" id="PS51379">
    <property type="entry name" value="4FE4S_FER_2"/>
    <property type="match status" value="2"/>
</dbReference>
<organism evidence="7">
    <name type="scientific">Thermodesulfobacterium geofontis</name>
    <dbReference type="NCBI Taxonomy" id="1295609"/>
    <lineage>
        <taxon>Bacteria</taxon>
        <taxon>Pseudomonadati</taxon>
        <taxon>Thermodesulfobacteriota</taxon>
        <taxon>Thermodesulfobacteria</taxon>
        <taxon>Thermodesulfobacteriales</taxon>
        <taxon>Thermodesulfobacteriaceae</taxon>
        <taxon>Thermodesulfobacterium</taxon>
    </lineage>
</organism>
<keyword evidence="5" id="KW-0411">Iron-sulfur</keyword>
<comment type="caution">
    <text evidence="7">The sequence shown here is derived from an EMBL/GenBank/DDBJ whole genome shotgun (WGS) entry which is preliminary data.</text>
</comment>
<dbReference type="EMBL" id="DRWR01000100">
    <property type="protein sequence ID" value="HHQ16289.1"/>
    <property type="molecule type" value="Genomic_DNA"/>
</dbReference>
<keyword evidence="4" id="KW-0408">Iron</keyword>
<evidence type="ECO:0000259" key="6">
    <source>
        <dbReference type="PROSITE" id="PS51379"/>
    </source>
</evidence>
<evidence type="ECO:0000256" key="1">
    <source>
        <dbReference type="ARBA" id="ARBA00022485"/>
    </source>
</evidence>
<dbReference type="PANTHER" id="PTHR10849">
    <property type="entry name" value="NADH DEHYDROGENASE UBIQUINONE IRON-SULFUR PROTEIN 8, MITOCHONDRIAL"/>
    <property type="match status" value="1"/>
</dbReference>
<dbReference type="Gene3D" id="3.30.70.3270">
    <property type="match status" value="1"/>
</dbReference>
<evidence type="ECO:0000313" key="7">
    <source>
        <dbReference type="EMBL" id="HHQ16289.1"/>
    </source>
</evidence>
<dbReference type="PROSITE" id="PS00198">
    <property type="entry name" value="4FE4S_FER_1"/>
    <property type="match status" value="1"/>
</dbReference>
<dbReference type="InterPro" id="IPR010226">
    <property type="entry name" value="NADH_quinone_OxRdtase_chainI"/>
</dbReference>
<sequence length="213" mass="24587">MKYPKIRELIHAIKVLIKGPATTKYPFEPYTPPEGFRGKPQPSQDGCIGCGACAEVCPAEAIHIKEKIFEIDGKKIGVRVLVWHYDECIFCGQCARYCTTREEKIPGVVMSREFDLATTNRKELKSEEIKKELVLCSYCGSVISTKEHLLYISKKLKYKTYGNINLIQTLSEKFGSLLHSVKFKQFNQREYLYEILCPKCRRRILLFDEYGKI</sequence>
<dbReference type="GO" id="GO:0009060">
    <property type="term" value="P:aerobic respiration"/>
    <property type="evidence" value="ECO:0007669"/>
    <property type="project" value="TreeGrafter"/>
</dbReference>
<dbReference type="GO" id="GO:0003954">
    <property type="term" value="F:NADH dehydrogenase activity"/>
    <property type="evidence" value="ECO:0007669"/>
    <property type="project" value="TreeGrafter"/>
</dbReference>
<dbReference type="GO" id="GO:0046872">
    <property type="term" value="F:metal ion binding"/>
    <property type="evidence" value="ECO:0007669"/>
    <property type="project" value="UniProtKB-KW"/>
</dbReference>
<dbReference type="InterPro" id="IPR017900">
    <property type="entry name" value="4Fe4S_Fe_S_CS"/>
</dbReference>
<proteinExistence type="predicted"/>
<evidence type="ECO:0000256" key="4">
    <source>
        <dbReference type="ARBA" id="ARBA00023004"/>
    </source>
</evidence>
<accession>A0A7V5XH12</accession>
<gene>
    <name evidence="7" type="ORF">ENM15_05685</name>
</gene>
<dbReference type="GO" id="GO:0051539">
    <property type="term" value="F:4 iron, 4 sulfur cluster binding"/>
    <property type="evidence" value="ECO:0007669"/>
    <property type="project" value="UniProtKB-KW"/>
</dbReference>
<name>A0A7V5XH12_9BACT</name>
<reference evidence="7" key="1">
    <citation type="journal article" date="2020" name="mSystems">
        <title>Genome- and Community-Level Interaction Insights into Carbon Utilization and Element Cycling Functions of Hydrothermarchaeota in Hydrothermal Sediment.</title>
        <authorList>
            <person name="Zhou Z."/>
            <person name="Liu Y."/>
            <person name="Xu W."/>
            <person name="Pan J."/>
            <person name="Luo Z.H."/>
            <person name="Li M."/>
        </authorList>
    </citation>
    <scope>NUCLEOTIDE SEQUENCE [LARGE SCALE GENOMIC DNA]</scope>
    <source>
        <strain evidence="7">SpSt-106</strain>
    </source>
</reference>
<feature type="domain" description="4Fe-4S ferredoxin-type" evidence="6">
    <location>
        <begin position="79"/>
        <end position="108"/>
    </location>
</feature>
<keyword evidence="2" id="KW-0479">Metal-binding</keyword>
<evidence type="ECO:0000256" key="2">
    <source>
        <dbReference type="ARBA" id="ARBA00022723"/>
    </source>
</evidence>
<dbReference type="InterPro" id="IPR017896">
    <property type="entry name" value="4Fe4S_Fe-S-bd"/>
</dbReference>
<dbReference type="PANTHER" id="PTHR10849:SF35">
    <property type="entry name" value="FORMATE HYDROGENLYASE SUBUNIT 6-RELATED"/>
    <property type="match status" value="1"/>
</dbReference>
<evidence type="ECO:0000256" key="5">
    <source>
        <dbReference type="ARBA" id="ARBA00023014"/>
    </source>
</evidence>
<dbReference type="Pfam" id="PF12838">
    <property type="entry name" value="Fer4_7"/>
    <property type="match status" value="1"/>
</dbReference>
<keyword evidence="1" id="KW-0004">4Fe-4S</keyword>